<dbReference type="GO" id="GO:0071949">
    <property type="term" value="F:FAD binding"/>
    <property type="evidence" value="ECO:0007669"/>
    <property type="project" value="InterPro"/>
</dbReference>
<dbReference type="GO" id="GO:0003824">
    <property type="term" value="F:catalytic activity"/>
    <property type="evidence" value="ECO:0007669"/>
    <property type="project" value="InterPro"/>
</dbReference>
<proteinExistence type="predicted"/>
<evidence type="ECO:0000313" key="5">
    <source>
        <dbReference type="Proteomes" id="UP000093129"/>
    </source>
</evidence>
<sequence length="370" mass="39699">MCIMASCPSPNWSVFDMDQSQALQAAVQEAHARSRPLTIRGGGTKAFYGRQTPECDLLELSGHQGIVDYAPNELFITLRAGTPLQVLEAQLAEAGQMLPFEPPYFGPAATIGGTLACGFSGPRRPYAGSARDAVLGMRILNGQGEILRFGGQVMKNVAGYDVSRLMVGALGTLGVLLEVTLKVLPRPTHSLTLRQSAAPAAAIQRMNHWAGQPLPLSATAYDGEHLYVRLSGTGSAVQAAQARLGGERLADAEAASFWDDWREQRHVFFQGDAPLWRLAVAPATPPLPLPGQTLIEWGGGQRWLRGRRDATAVQRLAAQHGGHGTLFRGGERGGEVFHPLAPPLLAVQQRLKAAFDPHTLLNPGRMFAAL</sequence>
<gene>
    <name evidence="4" type="ORF">BBC27_01690</name>
</gene>
<dbReference type="Proteomes" id="UP000093129">
    <property type="component" value="Unassembled WGS sequence"/>
</dbReference>
<comment type="caution">
    <text evidence="4">The sequence shown here is derived from an EMBL/GenBank/DDBJ whole genome shotgun (WGS) entry which is preliminary data.</text>
</comment>
<evidence type="ECO:0000313" key="4">
    <source>
        <dbReference type="EMBL" id="OCB01879.1"/>
    </source>
</evidence>
<dbReference type="SUPFAM" id="SSF56176">
    <property type="entry name" value="FAD-binding/transporter-associated domain-like"/>
    <property type="match status" value="1"/>
</dbReference>
<dbReference type="PANTHER" id="PTHR11748:SF103">
    <property type="entry name" value="GLYCOLATE OXIDASE SUBUNIT GLCE"/>
    <property type="match status" value="1"/>
</dbReference>
<dbReference type="InterPro" id="IPR016169">
    <property type="entry name" value="FAD-bd_PCMH_sub2"/>
</dbReference>
<dbReference type="NCBIfam" id="NF008439">
    <property type="entry name" value="PRK11282.1"/>
    <property type="match status" value="1"/>
</dbReference>
<dbReference type="InterPro" id="IPR016164">
    <property type="entry name" value="FAD-linked_Oxase-like_C"/>
</dbReference>
<dbReference type="InterPro" id="IPR006094">
    <property type="entry name" value="Oxid_FAD_bind_N"/>
</dbReference>
<name>A0A1B9BW37_9PROT</name>
<reference evidence="4 5" key="1">
    <citation type="submission" date="2016-07" db="EMBL/GenBank/DDBJ databases">
        <title>Draft genome of a psychrotolerant acidophile Acidithiobacillus ferrivorans strain YL15.</title>
        <authorList>
            <person name="Peng T."/>
            <person name="Ma L."/>
            <person name="Nan M."/>
            <person name="An N."/>
            <person name="Wang M."/>
            <person name="Qiu G."/>
            <person name="Zeng W."/>
        </authorList>
    </citation>
    <scope>NUCLEOTIDE SEQUENCE [LARGE SCALE GENOMIC DNA]</scope>
    <source>
        <strain evidence="4 5">YL15</strain>
    </source>
</reference>
<dbReference type="Pfam" id="PF01565">
    <property type="entry name" value="FAD_binding_4"/>
    <property type="match status" value="1"/>
</dbReference>
<feature type="domain" description="FAD-binding PCMH-type" evidence="3">
    <location>
        <begin position="5"/>
        <end position="186"/>
    </location>
</feature>
<dbReference type="InterPro" id="IPR016166">
    <property type="entry name" value="FAD-bd_PCMH"/>
</dbReference>
<evidence type="ECO:0000259" key="3">
    <source>
        <dbReference type="PROSITE" id="PS51387"/>
    </source>
</evidence>
<dbReference type="PROSITE" id="PS51387">
    <property type="entry name" value="FAD_PCMH"/>
    <property type="match status" value="1"/>
</dbReference>
<dbReference type="AlphaFoldDB" id="A0A1B9BW37"/>
<accession>A0A1B9BW37</accession>
<keyword evidence="2" id="KW-0274">FAD</keyword>
<dbReference type="InterPro" id="IPR036318">
    <property type="entry name" value="FAD-bd_PCMH-like_sf"/>
</dbReference>
<dbReference type="SUPFAM" id="SSF55103">
    <property type="entry name" value="FAD-linked oxidases, C-terminal domain"/>
    <property type="match status" value="1"/>
</dbReference>
<protein>
    <submittedName>
        <fullName evidence="4">Glycolate oxidase subunit GlcE</fullName>
    </submittedName>
</protein>
<evidence type="ECO:0000256" key="1">
    <source>
        <dbReference type="ARBA" id="ARBA00022630"/>
    </source>
</evidence>
<keyword evidence="1" id="KW-0285">Flavoprotein</keyword>
<dbReference type="EMBL" id="MASQ01000120">
    <property type="protein sequence ID" value="OCB01879.1"/>
    <property type="molecule type" value="Genomic_DNA"/>
</dbReference>
<dbReference type="PANTHER" id="PTHR11748">
    <property type="entry name" value="D-LACTATE DEHYDROGENASE"/>
    <property type="match status" value="1"/>
</dbReference>
<evidence type="ECO:0000256" key="2">
    <source>
        <dbReference type="ARBA" id="ARBA00022827"/>
    </source>
</evidence>
<organism evidence="4 5">
    <name type="scientific">Acidithiobacillus ferrivorans</name>
    <dbReference type="NCBI Taxonomy" id="160808"/>
    <lineage>
        <taxon>Bacteria</taxon>
        <taxon>Pseudomonadati</taxon>
        <taxon>Pseudomonadota</taxon>
        <taxon>Acidithiobacillia</taxon>
        <taxon>Acidithiobacillales</taxon>
        <taxon>Acidithiobacillaceae</taxon>
        <taxon>Acidithiobacillus</taxon>
    </lineage>
</organism>
<dbReference type="Gene3D" id="3.30.465.10">
    <property type="match status" value="1"/>
</dbReference>